<gene>
    <name evidence="1" type="ORF">ECE50_023315</name>
</gene>
<proteinExistence type="predicted"/>
<name>A0A433WBB2_9BACT</name>
<accession>A0A433WBB2</accession>
<dbReference type="OrthoDB" id="3251881at2"/>
<organism evidence="1 2">
    <name type="scientific">Chitinophaga solisilvae</name>
    <dbReference type="NCBI Taxonomy" id="1233460"/>
    <lineage>
        <taxon>Bacteria</taxon>
        <taxon>Pseudomonadati</taxon>
        <taxon>Bacteroidota</taxon>
        <taxon>Chitinophagia</taxon>
        <taxon>Chitinophagales</taxon>
        <taxon>Chitinophagaceae</taxon>
        <taxon>Chitinophaga</taxon>
    </lineage>
</organism>
<evidence type="ECO:0000313" key="2">
    <source>
        <dbReference type="Proteomes" id="UP000281028"/>
    </source>
</evidence>
<dbReference type="Proteomes" id="UP000281028">
    <property type="component" value="Unassembled WGS sequence"/>
</dbReference>
<evidence type="ECO:0000313" key="1">
    <source>
        <dbReference type="EMBL" id="NSL89792.1"/>
    </source>
</evidence>
<dbReference type="AlphaFoldDB" id="A0A433WBB2"/>
<protein>
    <submittedName>
        <fullName evidence="1">Uncharacterized protein</fullName>
    </submittedName>
</protein>
<sequence>MFDGKKILFISPLFFGYEKDIKEKLESLGAEVDFYDERPSNTVFSKALLRISKNFVRSAIKQHYHQIFEQVKDKTYDYFFLIKGEATPAAFLQQLRDVFKHTAFIYYSYDSIANNINAKSNLEFFDKKYSFDDQDVSVIPELEFRALFYLDEYVQHGEPADFKYDVSFIGTVHSDRYQTVKKLLEEIRVKVPTALRTYLFFYCQSQLYYYFRRLMDKNFKGVRKADISFLPMAKRDIFRVFKESQCIIDIHHPFQTGLTMRTIEAVGAKKKIITTNERIRKYDFYSPDNILIIDRKQPLIEASFFSKPYQPLAADIYNKYSLDSWLAALFRDA</sequence>
<dbReference type="EMBL" id="RIAR02000001">
    <property type="protein sequence ID" value="NSL89792.1"/>
    <property type="molecule type" value="Genomic_DNA"/>
</dbReference>
<reference evidence="1" key="1">
    <citation type="submission" date="2020-05" db="EMBL/GenBank/DDBJ databases">
        <title>Chitinophaga laudate sp. nov., isolated from a tropical peat swamp.</title>
        <authorList>
            <person name="Goh C.B.S."/>
            <person name="Lee M.S."/>
            <person name="Parimannan S."/>
            <person name="Pasbakhsh P."/>
            <person name="Yule C.M."/>
            <person name="Rajandas H."/>
            <person name="Loke S."/>
            <person name="Croft L."/>
            <person name="Tan J.B.L."/>
        </authorList>
    </citation>
    <scope>NUCLEOTIDE SEQUENCE</scope>
    <source>
        <strain evidence="1">Mgbs1</strain>
    </source>
</reference>
<keyword evidence="2" id="KW-1185">Reference proteome</keyword>
<comment type="caution">
    <text evidence="1">The sequence shown here is derived from an EMBL/GenBank/DDBJ whole genome shotgun (WGS) entry which is preliminary data.</text>
</comment>